<dbReference type="GO" id="GO:0043565">
    <property type="term" value="F:sequence-specific DNA binding"/>
    <property type="evidence" value="ECO:0007669"/>
    <property type="project" value="InterPro"/>
</dbReference>
<evidence type="ECO:0000256" key="3">
    <source>
        <dbReference type="ARBA" id="ARBA00023163"/>
    </source>
</evidence>
<evidence type="ECO:0000259" key="5">
    <source>
        <dbReference type="PROSITE" id="PS01124"/>
    </source>
</evidence>
<protein>
    <submittedName>
        <fullName evidence="6">AraC family transcriptional regulator</fullName>
    </submittedName>
</protein>
<keyword evidence="7" id="KW-1185">Reference proteome</keyword>
<gene>
    <name evidence="6" type="ORF">DLM86_15645</name>
</gene>
<dbReference type="InterPro" id="IPR018062">
    <property type="entry name" value="HTH_AraC-typ_CS"/>
</dbReference>
<feature type="transmembrane region" description="Helical" evidence="4">
    <location>
        <begin position="307"/>
        <end position="330"/>
    </location>
</feature>
<dbReference type="SUPFAM" id="SSF46689">
    <property type="entry name" value="Homeodomain-like"/>
    <property type="match status" value="2"/>
</dbReference>
<dbReference type="InterPro" id="IPR020449">
    <property type="entry name" value="Tscrpt_reg_AraC-type_HTH"/>
</dbReference>
<dbReference type="InterPro" id="IPR018060">
    <property type="entry name" value="HTH_AraC"/>
</dbReference>
<evidence type="ECO:0000256" key="4">
    <source>
        <dbReference type="SAM" id="Phobius"/>
    </source>
</evidence>
<dbReference type="InterPro" id="IPR009057">
    <property type="entry name" value="Homeodomain-like_sf"/>
</dbReference>
<comment type="caution">
    <text evidence="6">The sequence shown here is derived from an EMBL/GenBank/DDBJ whole genome shotgun (WGS) entry which is preliminary data.</text>
</comment>
<dbReference type="PROSITE" id="PS00041">
    <property type="entry name" value="HTH_ARAC_FAMILY_1"/>
    <property type="match status" value="1"/>
</dbReference>
<keyword evidence="4" id="KW-1133">Transmembrane helix</keyword>
<dbReference type="AlphaFoldDB" id="A0A2V5K414"/>
<dbReference type="GO" id="GO:0003700">
    <property type="term" value="F:DNA-binding transcription factor activity"/>
    <property type="evidence" value="ECO:0007669"/>
    <property type="project" value="InterPro"/>
</dbReference>
<evidence type="ECO:0000313" key="7">
    <source>
        <dbReference type="Proteomes" id="UP000247476"/>
    </source>
</evidence>
<dbReference type="Proteomes" id="UP000247476">
    <property type="component" value="Unassembled WGS sequence"/>
</dbReference>
<evidence type="ECO:0000256" key="2">
    <source>
        <dbReference type="ARBA" id="ARBA00023125"/>
    </source>
</evidence>
<accession>A0A2V5K414</accession>
<dbReference type="InterPro" id="IPR041522">
    <property type="entry name" value="CdaR_GGDEF"/>
</dbReference>
<dbReference type="PANTHER" id="PTHR43280">
    <property type="entry name" value="ARAC-FAMILY TRANSCRIPTIONAL REGULATOR"/>
    <property type="match status" value="1"/>
</dbReference>
<feature type="transmembrane region" description="Helical" evidence="4">
    <location>
        <begin position="20"/>
        <end position="41"/>
    </location>
</feature>
<evidence type="ECO:0000256" key="1">
    <source>
        <dbReference type="ARBA" id="ARBA00023015"/>
    </source>
</evidence>
<keyword evidence="2" id="KW-0238">DNA-binding</keyword>
<dbReference type="RefSeq" id="WP_110840965.1">
    <property type="nucleotide sequence ID" value="NZ_QJVJ01000006.1"/>
</dbReference>
<proteinExistence type="predicted"/>
<dbReference type="Pfam" id="PF17853">
    <property type="entry name" value="GGDEF_2"/>
    <property type="match status" value="1"/>
</dbReference>
<dbReference type="PROSITE" id="PS01124">
    <property type="entry name" value="HTH_ARAC_FAMILY_2"/>
    <property type="match status" value="1"/>
</dbReference>
<keyword evidence="4" id="KW-0472">Membrane</keyword>
<dbReference type="PRINTS" id="PR00032">
    <property type="entry name" value="HTHARAC"/>
</dbReference>
<dbReference type="SMART" id="SM00342">
    <property type="entry name" value="HTH_ARAC"/>
    <property type="match status" value="1"/>
</dbReference>
<dbReference type="Gene3D" id="1.10.10.60">
    <property type="entry name" value="Homeodomain-like"/>
    <property type="match status" value="2"/>
</dbReference>
<dbReference type="Pfam" id="PF12833">
    <property type="entry name" value="HTH_18"/>
    <property type="match status" value="1"/>
</dbReference>
<keyword evidence="3" id="KW-0804">Transcription</keyword>
<keyword evidence="1" id="KW-0805">Transcription regulation</keyword>
<dbReference type="PANTHER" id="PTHR43280:SF28">
    <property type="entry name" value="HTH-TYPE TRANSCRIPTIONAL ACTIVATOR RHAS"/>
    <property type="match status" value="1"/>
</dbReference>
<reference evidence="6 7" key="1">
    <citation type="submission" date="2018-05" db="EMBL/GenBank/DDBJ databases">
        <title>Paenibacillus flagellatus sp. nov., isolated from selenium mineral soil.</title>
        <authorList>
            <person name="Dai X."/>
        </authorList>
    </citation>
    <scope>NUCLEOTIDE SEQUENCE [LARGE SCALE GENOMIC DNA]</scope>
    <source>
        <strain evidence="6 7">DXL2</strain>
    </source>
</reference>
<dbReference type="OrthoDB" id="2496058at2"/>
<keyword evidence="4" id="KW-0812">Transmembrane</keyword>
<organism evidence="6 7">
    <name type="scientific">Paenibacillus flagellatus</name>
    <dbReference type="NCBI Taxonomy" id="2211139"/>
    <lineage>
        <taxon>Bacteria</taxon>
        <taxon>Bacillati</taxon>
        <taxon>Bacillota</taxon>
        <taxon>Bacilli</taxon>
        <taxon>Bacillales</taxon>
        <taxon>Paenibacillaceae</taxon>
        <taxon>Paenibacillus</taxon>
    </lineage>
</organism>
<name>A0A2V5K414_9BACL</name>
<sequence length="775" mass="88811">MKRLVKPHSFHLALFWRFFVSYFVLILVPVIVASAFTYVFVVRLIEGDAERQNNTIMRHFSEQTDATFSSLQTDMIRMLSGPNLGSFLRIAGEPPDNQQRNELVHSLMDQLGKFDTGDLTSSAYLYFAHSDLVVDINTHTTKDFYFEHYYPIDRVDRQDFFANFKGKKMMEFTEPHTLYRKPLFESNVPSADSNISVVMSYPFNSDNPDVYLVVNVSANKLSERIGIGESWVTGTAIVDGEGRVIGHAGAAEYDPAAMKEALRTHREGDLFVNGDRKALSFMKSGFDESWRYVSFIDWQALLQPARLIRMLSIGFLVGFLVMGSLVSYSLSRRMYAPIQEIKTGLASRRRTEGAARHRGDDFDLIKRFSDLIIVENEQLSRLVGGMYPIVHQHFIAKMLLGEYRDALSIDYYAKEIGFAYEPKAPRTVLCIDIQFYEQAEERLSETSKSFLTAELKQRIPGVSPSLVWVCETRADLVACVVQHDPILHVGPRETAEAVKLLLGQYGAYCKASIGVGRTVHAVEELHLSYAHANAMLAHKSMEAGVEICREEAGWAERVPWDGFLSAQEVNRIFNLYKSREYDKLLASVFDMLEAGRARSATARQVKAFCQDVLHAWIRAVESERSDFGIAYYSGLLDRLGRCVSWDDVRRCFEGIHAELFREEETTDRGAMFADIVRYIDEHYGEELSIEMFAERMNMSVGHFSRTFKEEVGEKYVEYIARLRMTKAKELLLETDWRIDDIAEKVGYWGRNSFIRIFRKYEGITPAKYRTIHQRT</sequence>
<dbReference type="EMBL" id="QJVJ01000006">
    <property type="protein sequence ID" value="PYI53981.1"/>
    <property type="molecule type" value="Genomic_DNA"/>
</dbReference>
<feature type="domain" description="HTH araC/xylS-type" evidence="5">
    <location>
        <begin position="673"/>
        <end position="771"/>
    </location>
</feature>
<evidence type="ECO:0000313" key="6">
    <source>
        <dbReference type="EMBL" id="PYI53981.1"/>
    </source>
</evidence>